<dbReference type="InterPro" id="IPR051783">
    <property type="entry name" value="NAD(P)-dependent_oxidoreduct"/>
</dbReference>
<dbReference type="PANTHER" id="PTHR48079">
    <property type="entry name" value="PROTEIN YEEZ"/>
    <property type="match status" value="1"/>
</dbReference>
<feature type="domain" description="NAD(P)-binding" evidence="1">
    <location>
        <begin position="8"/>
        <end position="172"/>
    </location>
</feature>
<dbReference type="SUPFAM" id="SSF51735">
    <property type="entry name" value="NAD(P)-binding Rossmann-fold domains"/>
    <property type="match status" value="1"/>
</dbReference>
<dbReference type="Pfam" id="PF13460">
    <property type="entry name" value="NAD_binding_10"/>
    <property type="match status" value="1"/>
</dbReference>
<proteinExistence type="predicted"/>
<name>A0A544U9D9_LYSSH</name>
<sequence>MQTALVIGASGGMGYALVNELVSRNIQVKAFARNKEKLVALFQHHKNVEIISGDVFNEQDLMKASNGVDIIFHAISFPYQDWEKLHMRCVDMVMNIAERRGAKIALVDNIYAYGRQSTNPVIEQAKKEPQTKKGKIRLMMENKLKNSNVPSLIVHFPDLYGPNAENTILYETLKNVAQGKKANFVGNMQVKREFLYTVDGAKAMVELALRDDTYNQNWNVPAVHPITGEELVKILREITGFKKGIRTVSKGMIQFIGIFTPDMREVVEMLYLTEEPVILSGEKYEKEIGALPRTSYRVGLEETLAWMNKRTLKLEKNF</sequence>
<evidence type="ECO:0000313" key="2">
    <source>
        <dbReference type="EMBL" id="TQR28728.1"/>
    </source>
</evidence>
<dbReference type="PANTHER" id="PTHR48079:SF6">
    <property type="entry name" value="NAD(P)-BINDING DOMAIN-CONTAINING PROTEIN-RELATED"/>
    <property type="match status" value="1"/>
</dbReference>
<dbReference type="InterPro" id="IPR016040">
    <property type="entry name" value="NAD(P)-bd_dom"/>
</dbReference>
<dbReference type="Proteomes" id="UP000317944">
    <property type="component" value="Unassembled WGS sequence"/>
</dbReference>
<evidence type="ECO:0000313" key="3">
    <source>
        <dbReference type="Proteomes" id="UP000317944"/>
    </source>
</evidence>
<accession>A0A544U9D9</accession>
<dbReference type="AlphaFoldDB" id="A0A544U9D9"/>
<dbReference type="EMBL" id="SADV01000024">
    <property type="protein sequence ID" value="TQR28728.1"/>
    <property type="molecule type" value="Genomic_DNA"/>
</dbReference>
<dbReference type="GO" id="GO:0004029">
    <property type="term" value="F:aldehyde dehydrogenase (NAD+) activity"/>
    <property type="evidence" value="ECO:0007669"/>
    <property type="project" value="TreeGrafter"/>
</dbReference>
<protein>
    <submittedName>
        <fullName evidence="2">SDR family NAD(P)-dependent oxidoreductase</fullName>
    </submittedName>
</protein>
<dbReference type="GO" id="GO:0005737">
    <property type="term" value="C:cytoplasm"/>
    <property type="evidence" value="ECO:0007669"/>
    <property type="project" value="TreeGrafter"/>
</dbReference>
<dbReference type="Gene3D" id="3.40.50.720">
    <property type="entry name" value="NAD(P)-binding Rossmann-like Domain"/>
    <property type="match status" value="1"/>
</dbReference>
<reference evidence="2 3" key="1">
    <citation type="submission" date="2018-03" db="EMBL/GenBank/DDBJ databases">
        <title>Aerobic endospore-forming bacteria genome sequencing and assembly.</title>
        <authorList>
            <person name="Cavalcante D.A."/>
            <person name="Driks A."/>
            <person name="Putonti C."/>
            <person name="De-Souza M.T."/>
        </authorList>
    </citation>
    <scope>NUCLEOTIDE SEQUENCE [LARGE SCALE GENOMIC DNA]</scope>
    <source>
        <strain evidence="2 3">SDF0037</strain>
    </source>
</reference>
<comment type="caution">
    <text evidence="2">The sequence shown here is derived from an EMBL/GenBank/DDBJ whole genome shotgun (WGS) entry which is preliminary data.</text>
</comment>
<dbReference type="InterPro" id="IPR036291">
    <property type="entry name" value="NAD(P)-bd_dom_sf"/>
</dbReference>
<evidence type="ECO:0000259" key="1">
    <source>
        <dbReference type="Pfam" id="PF13460"/>
    </source>
</evidence>
<gene>
    <name evidence="2" type="ORF">C7Y47_20085</name>
</gene>
<dbReference type="RefSeq" id="WP_142510367.1">
    <property type="nucleotide sequence ID" value="NZ_SADV01000024.1"/>
</dbReference>
<organism evidence="2 3">
    <name type="scientific">Lysinibacillus sphaericus</name>
    <name type="common">Bacillus sphaericus</name>
    <dbReference type="NCBI Taxonomy" id="1421"/>
    <lineage>
        <taxon>Bacteria</taxon>
        <taxon>Bacillati</taxon>
        <taxon>Bacillota</taxon>
        <taxon>Bacilli</taxon>
        <taxon>Bacillales</taxon>
        <taxon>Bacillaceae</taxon>
        <taxon>Lysinibacillus</taxon>
    </lineage>
</organism>
<dbReference type="OrthoDB" id="112777at2"/>